<comment type="caution">
    <text evidence="32 33">Lacks conserved residue(s) required for the propagation of feature annotation.</text>
</comment>
<dbReference type="FunFam" id="1.10.287.210:FF:000001">
    <property type="entry name" value="Envelope glycoprotein gp160"/>
    <property type="match status" value="1"/>
</dbReference>
<feature type="transmembrane region" description="Helical" evidence="33">
    <location>
        <begin position="506"/>
        <end position="529"/>
    </location>
</feature>
<keyword evidence="23 32" id="KW-1039">Host endosome</keyword>
<evidence type="ECO:0000256" key="21">
    <source>
        <dbReference type="ARBA" id="ARBA00022890"/>
    </source>
</evidence>
<evidence type="ECO:0000256" key="6">
    <source>
        <dbReference type="ARBA" id="ARBA00004650"/>
    </source>
</evidence>
<dbReference type="GO" id="GO:0019031">
    <property type="term" value="C:viral envelope"/>
    <property type="evidence" value="ECO:0007669"/>
    <property type="project" value="UniProtKB-KW"/>
</dbReference>
<evidence type="ECO:0000256" key="3">
    <source>
        <dbReference type="ARBA" id="ARBA00004505"/>
    </source>
</evidence>
<comment type="subcellular location">
    <molecule>Transmembrane protein gp41</molecule>
    <subcellularLocation>
        <location evidence="32">Virion membrane</location>
        <topology evidence="32">Single-pass type I membrane protein</topology>
    </subcellularLocation>
    <subcellularLocation>
        <location evidence="32">Host cell membrane</location>
        <topology evidence="32">Single-pass type I membrane protein</topology>
    </subcellularLocation>
    <subcellularLocation>
        <location evidence="32">Host endosome membrane</location>
        <topology evidence="32">Single-pass type I membrane protein</topology>
    </subcellularLocation>
    <text evidence="32">It is probably concentrated at the site of budding and incorporated into the virions possibly by contacts between the cytoplasmic tail of Env and the N-terminus of Gag.</text>
</comment>
<keyword evidence="20 32" id="KW-0261">Viral envelope protein</keyword>
<keyword evidence="21 32" id="KW-1164">Virus endocytosis by host</keyword>
<keyword evidence="19 32" id="KW-1043">Host membrane</keyword>
<feature type="region of interest" description="MPER; binding to GalCer" evidence="32">
    <location>
        <begin position="656"/>
        <end position="677"/>
    </location>
</feature>
<feature type="short sequence motif" description="Di-leucine internalization motif" evidence="32">
    <location>
        <begin position="849"/>
        <end position="850"/>
    </location>
</feature>
<dbReference type="GO" id="GO:1903908">
    <property type="term" value="P:positive regulation of plasma membrane raft polarization"/>
    <property type="evidence" value="ECO:0007669"/>
    <property type="project" value="UniProtKB-UniRule"/>
</dbReference>
<dbReference type="GO" id="GO:0005198">
    <property type="term" value="F:structural molecule activity"/>
    <property type="evidence" value="ECO:0007669"/>
    <property type="project" value="UniProtKB-UniRule"/>
</dbReference>
<dbReference type="GO" id="GO:0019064">
    <property type="term" value="P:fusion of virus membrane with host plasma membrane"/>
    <property type="evidence" value="ECO:0007669"/>
    <property type="project" value="UniProtKB-UniRule"/>
</dbReference>
<feature type="disulfide bond" evidence="32">
    <location>
        <begin position="219"/>
        <end position="248"/>
    </location>
</feature>
<keyword evidence="13 32" id="KW-0165">Cleavage on pair of basic residues</keyword>
<keyword evidence="15 32" id="KW-0053">Apoptosis</keyword>
<keyword evidence="9 32" id="KW-1032">Host cell membrane</keyword>
<evidence type="ECO:0000256" key="30">
    <source>
        <dbReference type="ARBA" id="ARBA00023288"/>
    </source>
</evidence>
<keyword evidence="18 32" id="KW-0946">Virion</keyword>
<dbReference type="GO" id="GO:0019062">
    <property type="term" value="P:virion attachment to host cell"/>
    <property type="evidence" value="ECO:0007669"/>
    <property type="project" value="UniProtKB-UniRule"/>
</dbReference>
<dbReference type="GO" id="GO:0044175">
    <property type="term" value="C:host cell endosome membrane"/>
    <property type="evidence" value="ECO:0007669"/>
    <property type="project" value="UniProtKB-SubCell"/>
</dbReference>
<organism evidence="37">
    <name type="scientific">Human immunodeficiency virus type 1</name>
    <name type="common">HIV-1</name>
    <dbReference type="NCBI Taxonomy" id="11676"/>
    <lineage>
        <taxon>Viruses</taxon>
        <taxon>Riboviria</taxon>
        <taxon>Pararnavirae</taxon>
        <taxon>Artverviricota</taxon>
        <taxon>Revtraviricetes</taxon>
        <taxon>Ortervirales</taxon>
        <taxon>Retroviridae</taxon>
        <taxon>Orthoretrovirinae</taxon>
        <taxon>Lentivirus</taxon>
        <taxon>Lentivirus humimdef1</taxon>
    </lineage>
</organism>
<evidence type="ECO:0000256" key="29">
    <source>
        <dbReference type="ARBA" id="ARBA00023280"/>
    </source>
</evidence>
<dbReference type="Gene3D" id="2.170.40.20">
    <property type="entry name" value="Human immunodeficiency virus 1, Gp160, envelope glycoprotein"/>
    <property type="match status" value="2"/>
</dbReference>
<dbReference type="InterPro" id="IPR000328">
    <property type="entry name" value="GP41-like"/>
</dbReference>
<feature type="domain" description="Human immunodeficiency virus 1 envelope glycoprotein Gp120" evidence="35">
    <location>
        <begin position="33"/>
        <end position="505"/>
    </location>
</feature>
<dbReference type="GO" id="GO:1903911">
    <property type="term" value="P:positive regulation of receptor clustering"/>
    <property type="evidence" value="ECO:0007669"/>
    <property type="project" value="UniProtKB-UniRule"/>
</dbReference>
<comment type="PTM">
    <text evidence="32">Specific enzymatic cleavages in vivo yield mature proteins. Envelope glycoproteins are synthesized as a inactive precursor that is heavily N-glycosylated and processed likely by host cell furin in the Golgi to yield the mature SU and TM proteins. The cleavage site between SU and TM requires the minimal sequence [KR]-X-[KR]-R. About 2 of the 9 disulfide bonds of gp41 are reduced by P4HB/PDI, following binding to CD4 receptor.</text>
</comment>
<keyword evidence="8 32" id="KW-1170">Fusion of virus membrane with host endosomal membrane</keyword>
<feature type="disulfide bond" evidence="32">
    <location>
        <begin position="229"/>
        <end position="240"/>
    </location>
</feature>
<dbReference type="InterPro" id="IPR000777">
    <property type="entry name" value="HIV1_Gp120"/>
</dbReference>
<dbReference type="FunFam" id="2.170.40.20:FF:000004">
    <property type="entry name" value="Envelope glycoprotein gp160"/>
    <property type="match status" value="1"/>
</dbReference>
<evidence type="ECO:0000256" key="12">
    <source>
        <dbReference type="ARBA" id="ARBA00022595"/>
    </source>
</evidence>
<feature type="disulfide bond" evidence="32">
    <location>
        <begin position="53"/>
        <end position="73"/>
    </location>
</feature>
<comment type="domain">
    <text evidence="32 33">The 17 amino acids long immunosuppressive region is present in many retroviral envelope proteins. Synthetic peptides derived from this relatively conserved sequence inhibit immune function in vitro and in vivo.</text>
</comment>
<dbReference type="FunFam" id="1.20.5.490:FF:000001">
    <property type="entry name" value="Envelope glycoprotein gp160"/>
    <property type="match status" value="1"/>
</dbReference>
<dbReference type="Pfam" id="PF00517">
    <property type="entry name" value="GP41"/>
    <property type="match status" value="1"/>
</dbReference>
<feature type="domain" description="Retroviral envelope protein GP41-like" evidence="36">
    <location>
        <begin position="524"/>
        <end position="713"/>
    </location>
</feature>
<evidence type="ECO:0000256" key="8">
    <source>
        <dbReference type="ARBA" id="ARBA00022510"/>
    </source>
</evidence>
<comment type="similarity">
    <text evidence="32">Belongs to the HIV-1 env protein family.</text>
</comment>
<feature type="topological domain" description="Cytoplasmic" evidence="32">
    <location>
        <begin position="700"/>
        <end position="850"/>
    </location>
</feature>
<evidence type="ECO:0000259" key="35">
    <source>
        <dbReference type="Pfam" id="PF00516"/>
    </source>
</evidence>
<evidence type="ECO:0000256" key="25">
    <source>
        <dbReference type="ARBA" id="ARBA00023136"/>
    </source>
</evidence>
<evidence type="ECO:0000256" key="28">
    <source>
        <dbReference type="ARBA" id="ARBA00023180"/>
    </source>
</evidence>
<dbReference type="GO" id="GO:0016020">
    <property type="term" value="C:membrane"/>
    <property type="evidence" value="ECO:0007669"/>
    <property type="project" value="UniProtKB-UniRule"/>
</dbReference>
<dbReference type="InterPro" id="IPR037527">
    <property type="entry name" value="Gp160"/>
</dbReference>
<dbReference type="InterPro" id="IPR036377">
    <property type="entry name" value="Gp120_core_sf"/>
</dbReference>
<evidence type="ECO:0000256" key="2">
    <source>
        <dbReference type="ARBA" id="ARBA00004433"/>
    </source>
</evidence>
<keyword evidence="12 32" id="KW-1162">Viral penetration into host cytoplasm</keyword>
<evidence type="ECO:0000256" key="23">
    <source>
        <dbReference type="ARBA" id="ARBA00023046"/>
    </source>
</evidence>
<comment type="function">
    <text evidence="32">Envelope glycoprotein gp160: Oligomerizes in the host endoplasmic reticulum into predominantly trimers. In a second time, gp160 transits in the host Golgi, where glycosylation is completed. The precursor is then proteolytically cleaved in the trans-Golgi and thereby activated by cellular furin or furin-like proteases to produce gp120 and gp41.</text>
</comment>
<evidence type="ECO:0000256" key="7">
    <source>
        <dbReference type="ARBA" id="ARBA00022506"/>
    </source>
</evidence>
<dbReference type="Gene3D" id="1.10.287.210">
    <property type="match status" value="1"/>
</dbReference>
<feature type="disulfide bond" evidence="32">
    <location>
        <begin position="592"/>
        <end position="598"/>
    </location>
</feature>
<evidence type="ECO:0000256" key="17">
    <source>
        <dbReference type="ARBA" id="ARBA00022804"/>
    </source>
</evidence>
<keyword evidence="29 32" id="KW-0899">Viral immunoevasion</keyword>
<feature type="short sequence motif" description="YXXL motif; contains endocytosis signal" evidence="32">
    <location>
        <begin position="706"/>
        <end position="709"/>
    </location>
</feature>
<keyword evidence="27 32" id="KW-1015">Disulfide bond</keyword>
<evidence type="ECO:0000256" key="14">
    <source>
        <dbReference type="ARBA" id="ARBA00022692"/>
    </source>
</evidence>
<evidence type="ECO:0000256" key="11">
    <source>
        <dbReference type="ARBA" id="ARBA00022581"/>
    </source>
</evidence>
<comment type="function">
    <text evidence="32">Transmembrane protein gp41: Acts as a class I viral fusion protein. Under the current model, the protein has at least 3 conformational states: pre-fusion native state, pre-hairpin intermediate state, and post-fusion hairpin state. During fusion of viral and target intracellular membranes, the coiled coil regions (heptad repeats) assume a trimer-of-hairpins structure, positioning the fusion peptide in close proximity to the C-terminal region of the ectodomain. The formation of this structure appears to drive apposition and subsequent fusion of viral and target cell membranes. Complete fusion occurs in host cell endosomes and is dynamin-dependent, however some lipid transfer might occur at the plasma membrane. The virus undergoes clathrin-dependent internalization long before endosomal fusion, thus minimizing the surface exposure of conserved viral epitopes during fusion and reducing the efficacy of inhibitors targeting these epitopes. Membranes fusion leads to delivery of the nucleocapsid into the cytoplasm.</text>
</comment>
<feature type="region of interest" description="Fusion peptide" evidence="32">
    <location>
        <begin position="506"/>
        <end position="526"/>
    </location>
</feature>
<comment type="subcellular location">
    <molecule>Surface protein gp120</molecule>
    <subcellularLocation>
        <location evidence="32">Virion membrane</location>
        <topology evidence="32">Peripheral membrane protein</topology>
    </subcellularLocation>
    <subcellularLocation>
        <location evidence="32">Host cell membrane</location>
        <topology evidence="32">Peripheral membrane protein</topology>
    </subcellularLocation>
    <subcellularLocation>
        <location evidence="32">Host endosome membrane</location>
        <topology evidence="32">Single-pass type I membrane protein</topology>
    </subcellularLocation>
    <text evidence="32">The surface protein is not anchored to the viral envelope, but associates with the extravirion surface through its binding to TM. It is probably concentrated at the site of budding and incorporated into the virions possibly by contacts between the cytoplasmic tail of Env and the N-terminus of Gag.</text>
</comment>
<keyword evidence="31 32" id="KW-1160">Virus entry into host cell</keyword>
<evidence type="ECO:0000256" key="10">
    <source>
        <dbReference type="ARBA" id="ARBA00022570"/>
    </source>
</evidence>
<evidence type="ECO:0000256" key="32">
    <source>
        <dbReference type="HAMAP-Rule" id="MF_04083"/>
    </source>
</evidence>
<comment type="domain">
    <text evidence="32">The CD4-binding region is targeted by the antibody b12.</text>
</comment>
<comment type="PTM">
    <text evidence="32">Palmitoylation of the transmembrane protein and of Env polyprotein (prior to its proteolytic cleavage) is essential for their association with host cell membrane lipid rafts. Palmitoylation is therefore required for envelope trafficking to classical lipid rafts, but not for viral replication.</text>
</comment>
<comment type="subunit">
    <text evidence="32">The mature envelope protein (Env) consists of a homotrimer of non-covalently associated gp120-gp41 heterodimers. The resulting complex protrudes from the virus surface as a spike. There seems to be as few as 10 spikes on the average virion. Surface protein gp120 interacts with host CD4, CCR5 and CXCR4. Gp120 also interacts with the C-type lectins CD209/DC-SIGN and CLEC4M/DC-SIGNR (collectively referred to as DC-SIGN(R)). Gp120 and gp41 interact with GalCer. Gp120 interacts with host ITGA4/ITGB7 complex; on CD4+ T-cells, this interaction results in rapid activation of integrin ITGAL/LFA-1, which facilitates efficient cell-to-cell spreading of HIV-1. Gp120 interacts with cell-associated heparan sulfate; this interaction increases virus infectivity on permissive cells and may be involved in infection of CD4- cells.</text>
</comment>
<dbReference type="EMBL" id="MT307704">
    <property type="protein sequence ID" value="QOL05405.1"/>
    <property type="molecule type" value="Genomic_RNA"/>
</dbReference>
<dbReference type="GO" id="GO:0052031">
    <property type="term" value="P:symbiont-mediated perturbation of host defense response"/>
    <property type="evidence" value="ECO:0007669"/>
    <property type="project" value="UniProtKB-UniRule"/>
</dbReference>
<keyword evidence="17 32" id="KW-1161">Viral attachment to host cell</keyword>
<reference evidence="37" key="1">
    <citation type="journal article" date="2020" name="Elife">
        <title>The HIV-1 latent reservoir is largely sensitive to circulating T cells.</title>
        <authorList>
            <person name="Warren J.A."/>
            <person name="Zhou S."/>
            <person name="Xu Y."/>
            <person name="Moeser M.J."/>
            <person name="MacMillan D.R."/>
            <person name="Council O."/>
            <person name="Kirchherr J."/>
            <person name="Sung J.M."/>
            <person name="Roan N."/>
            <person name="Adimora A.A."/>
            <person name="Joseph S."/>
            <person name="Kuruc J.D."/>
            <person name="Gay C.L."/>
            <person name="Margolis D.M."/>
            <person name="Archin N."/>
            <person name="Brumme Z.L."/>
            <person name="Swanstrom R."/>
            <person name="Goonetilleke N."/>
        </authorList>
    </citation>
    <scope>NUCLEOTIDE SEQUENCE</scope>
    <source>
        <strain evidence="37">00930-PH341-w1_2-3half-1</strain>
    </source>
</reference>
<comment type="PTM">
    <text evidence="32">Highly glycosylated by host. The high number of glycan on the protein is reffered to as 'glycan shield' because it contributes to hide protein sequence from adaptive immune system.</text>
</comment>
<evidence type="ECO:0000256" key="24">
    <source>
        <dbReference type="ARBA" id="ARBA00023054"/>
    </source>
</evidence>
<dbReference type="GO" id="GO:0019082">
    <property type="term" value="P:viral protein processing"/>
    <property type="evidence" value="ECO:0007669"/>
    <property type="project" value="UniProtKB-UniRule"/>
</dbReference>
<evidence type="ECO:0000256" key="15">
    <source>
        <dbReference type="ARBA" id="ARBA00022703"/>
    </source>
</evidence>
<dbReference type="GO" id="GO:0055036">
    <property type="term" value="C:virion membrane"/>
    <property type="evidence" value="ECO:0007669"/>
    <property type="project" value="UniProtKB-SubCell"/>
</dbReference>
<feature type="region of interest" description="Disordered" evidence="34">
    <location>
        <begin position="711"/>
        <end position="735"/>
    </location>
</feature>
<dbReference type="SUPFAM" id="SSF58069">
    <property type="entry name" value="Virus ectodomain"/>
    <property type="match status" value="1"/>
</dbReference>
<comment type="miscellaneous">
    <text evidence="32">HIV-1 lineages are divided in three main groups, M (for Major), O (for Outlier), and N (for New, or Non-M, Non-O). The vast majority of strains found worldwide belong to the group M. Group O seems to be endemic to and largely confined to Cameroon and neighboring countries in West Central Africa, where these viruses represent a small minority of HIV-1 strains. The group N is represented by a limited number of isolates from Cameroonian persons. The group M is further subdivided in 9 clades or subtypes (A to D, F to H, J and K).</text>
</comment>
<keyword evidence="10 32" id="KW-1165">Clathrin-mediated endocytosis of virus by host</keyword>
<proteinExistence type="inferred from homology"/>
<dbReference type="SUPFAM" id="SSF56502">
    <property type="entry name" value="gp120 core"/>
    <property type="match status" value="2"/>
</dbReference>
<evidence type="ECO:0000256" key="4">
    <source>
        <dbReference type="ARBA" id="ARBA00004563"/>
    </source>
</evidence>
<protein>
    <recommendedName>
        <fullName evidence="32">Envelope glycoprotein gp160</fullName>
    </recommendedName>
    <alternativeName>
        <fullName evidence="32">Env polyprotein</fullName>
    </alternativeName>
    <component>
        <recommendedName>
            <fullName evidence="32">Surface protein gp120</fullName>
            <shortName evidence="32">SU</shortName>
        </recommendedName>
        <alternativeName>
            <fullName evidence="32">Glycoprotein 120</fullName>
            <shortName evidence="32">gp120</shortName>
        </alternativeName>
    </component>
    <component>
        <recommendedName>
            <fullName evidence="32">Transmembrane protein gp41</fullName>
            <shortName evidence="32">TM</shortName>
        </recommendedName>
        <alternativeName>
            <fullName evidence="32">Glycoprotein 41</fullName>
            <shortName evidence="32">gp41</shortName>
        </alternativeName>
    </component>
</protein>
<evidence type="ECO:0000256" key="22">
    <source>
        <dbReference type="ARBA" id="ARBA00022989"/>
    </source>
</evidence>
<feature type="transmembrane region" description="Helical" evidence="33">
    <location>
        <begin position="672"/>
        <end position="693"/>
    </location>
</feature>
<feature type="coiled-coil region" evidence="32">
    <location>
        <begin position="627"/>
        <end position="661"/>
    </location>
</feature>
<comment type="domain">
    <text evidence="32">The membrane proximal external region (MPER) present in gp41 is a tryptophan-rich region recognized by the antibodies 2F5, Z13, and 4E10. MPER seems to play a role in fusion.</text>
</comment>
<evidence type="ECO:0000259" key="36">
    <source>
        <dbReference type="Pfam" id="PF00517"/>
    </source>
</evidence>
<feature type="region of interest" description="Immunosuppression" evidence="32">
    <location>
        <begin position="568"/>
        <end position="586"/>
    </location>
</feature>
<keyword evidence="28 32" id="KW-0325">Glycoprotein</keyword>
<evidence type="ECO:0000313" key="37">
    <source>
        <dbReference type="EMBL" id="QOL05405.1"/>
    </source>
</evidence>
<evidence type="ECO:0000256" key="27">
    <source>
        <dbReference type="ARBA" id="ARBA00023157"/>
    </source>
</evidence>
<feature type="site" description="Cleavage; by host furin" evidence="32">
    <location>
        <begin position="505"/>
        <end position="506"/>
    </location>
</feature>
<dbReference type="Pfam" id="PF00516">
    <property type="entry name" value="GP120"/>
    <property type="match status" value="1"/>
</dbReference>
<evidence type="ECO:0000256" key="13">
    <source>
        <dbReference type="ARBA" id="ARBA00022685"/>
    </source>
</evidence>
<keyword evidence="30 32" id="KW-0449">Lipoprotein</keyword>
<feature type="region of interest" description="CD4-binding loop" evidence="32">
    <location>
        <begin position="363"/>
        <end position="373"/>
    </location>
</feature>
<evidence type="ECO:0000256" key="20">
    <source>
        <dbReference type="ARBA" id="ARBA00022879"/>
    </source>
</evidence>
<evidence type="ECO:0000256" key="16">
    <source>
        <dbReference type="ARBA" id="ARBA00022729"/>
    </source>
</evidence>
<comment type="subcellular location">
    <subcellularLocation>
        <location evidence="3">Host cell membrane</location>
        <topology evidence="3">Peripheral membrane protein</topology>
    </subcellularLocation>
    <subcellularLocation>
        <location evidence="1">Host cell membrane</location>
        <topology evidence="1">Single-pass type I membrane protein</topology>
    </subcellularLocation>
    <subcellularLocation>
        <location evidence="2">Host endosome membrane</location>
        <topology evidence="2">Peripheral membrane protein</topology>
    </subcellularLocation>
    <subcellularLocation>
        <location evidence="5">Host endosome membrane</location>
        <topology evidence="5">Single-pass type I membrane protein</topology>
    </subcellularLocation>
    <subcellularLocation>
        <location evidence="6">Virion membrane</location>
        <topology evidence="6">Peripheral membrane protein</topology>
    </subcellularLocation>
    <subcellularLocation>
        <location evidence="4">Virion membrane</location>
        <topology evidence="4">Single-pass type I membrane protein</topology>
    </subcellularLocation>
</comment>
<evidence type="ECO:0000256" key="18">
    <source>
        <dbReference type="ARBA" id="ARBA00022844"/>
    </source>
</evidence>
<comment type="function">
    <text evidence="32">Surface protein gp120: Attaches the virus to the host lymphoid cell by binding to the primary receptor CD4. This interaction induces a structural rearrangement creating a high affinity binding site for a chemokine coreceptor like CXCR4 and/or CCR5. Acts as a ligand for CD209/DC-SIGN and CLEC4M/DC-SIGNR, which are respectively found on dendritic cells (DCs), and on endothelial cells of liver sinusoids and lymph node sinuses. These interactions allow capture of viral particles at mucosal surfaces by these cells and subsequent transmission to permissive cells. HIV subverts the migration properties of dendritic cells to gain access to CD4+ T-cells in lymph nodes. Virus transmission to permissive T-cells occurs either in trans (without DCs infection, through viral capture and transmission), or in cis (following DCs productive infection, through the usual CD4-gp120 interaction), thereby inducing a robust infection. In trans infection, bound virions remain infectious over days and it is proposed that they are not degraded, but protected in non-lysosomal acidic organelles within the DCs close to the cell membrane thus contributing to the viral infectious potential during DCs' migration from the periphery to the lymphoid tissues. On arrival at lymphoid tissues, intact virions recycle back to DCs' cell surface allowing virus transmission to CD4+ T-cells.</text>
</comment>
<comment type="domain">
    <text evidence="32">The YXXL motif is involved in determining the exact site of viral release at the surface of infected mononuclear cells and promotes endocytosis. YXXL and di-leucine endocytosis motifs interact directly or indirectly with the clathrin adapter complexes, opperate independently, and their activities are not additive.</text>
</comment>
<name>A0A7L9QR52_HV1</name>
<evidence type="ECO:0000256" key="31">
    <source>
        <dbReference type="ARBA" id="ARBA00023296"/>
    </source>
</evidence>
<dbReference type="GO" id="GO:0020002">
    <property type="term" value="C:host cell plasma membrane"/>
    <property type="evidence" value="ECO:0007669"/>
    <property type="project" value="UniProtKB-SubCell"/>
</dbReference>
<gene>
    <name evidence="32 37" type="primary">env</name>
</gene>
<comment type="domain">
    <text evidence="32">Some of the most genetically diverse regions of the viral genome are present in Env. They are called variable regions 1 through 5 (V1 through V5). Coreceptor usage of gp120 is determined mainly by the primary structure of the third variable region (V3) in the outer domain of gp120. The sequence of V3 determines which coreceptor, CCR5 and/or CXCR4 (corresponding to R5/macrophage, X4/T cell and R5X4/T cell and macrophage tropism), is used to trigger the fusion potential of the Env complex, and hence which cells the virus can infect. Binding to CCR5 involves a region adjacent in addition to V3.</text>
</comment>
<evidence type="ECO:0000256" key="19">
    <source>
        <dbReference type="ARBA" id="ARBA00022870"/>
    </source>
</evidence>
<evidence type="ECO:0000256" key="5">
    <source>
        <dbReference type="ARBA" id="ARBA00004578"/>
    </source>
</evidence>
<organismHost>
    <name type="scientific">Homo sapiens</name>
    <name type="common">Human</name>
    <dbReference type="NCBI Taxonomy" id="9606"/>
</organismHost>
<keyword evidence="14 32" id="KW-0812">Transmembrane</keyword>
<sequence length="850" mass="96094">MRVKGIKKNYQYLWRWGIMLLGLSMICNASEKLWVTVYYGVPVWKEANTTLFCASDAKAYSNEVHNVWATHACVPTDPSPQEVVLENVTENFNMWKNNMAEQMHEDIKSLWDESLKPCVKITPLCVTLNCTDVVKNTTNTTNNNSIEGIMKGEVKNCSFNVTTEIRDKVQKEYALFYRTDIVSNGGDNNTNYRLINCNTSIITQACPKVSFEPIPIHYCAPAGFAILKCNDKQFNGTGPCINVSTVQCTHGIRPVVSTQLLLNGSLAEEGVVIRSENFSNNAKTIIVQLNETVEINCTRPNNNTRKGIHMGPGKTFYATGDIIGDIRQAHCNVSRTKWNNTLGRVVEKLREQFKNKTIIFNPSSGGDPEIVMHSFNCGGEFFYCNTTQLFNSTWEGNGTKPDLQGNETITLPCKIRQIINRWQEVGKAMYAPPISGLVNCSSNITGLLLTRDGGLHSTNETFRPQGGNMKDNWRSELYKYKVVRIEPLGVAPTKAKRRVVQREKRAVGLGAMFLGFLGAAGSTMGAASITLTVQARQLLSGIVQQQNNLLKAIEAQQHILQLTVWGIKQLQARVLAVERYLKDQQLLGIWGCSGKLICTTAVPWNSSWSNKSQEEIWGNMTWMKWEKEIGNYTNIIYTLLTESQNQQDKNEQDLLALDKWDSLWSWFDITNWLWYIRIFIMIVGGLVGLRIVFTVLSIANRVRQGYSPLSFQTHHPAQRGPDRPGGIEEEGGERDRDRSGILVTGFLELIWIDLRSLCLFLYHRLRDLLLIVTRIVELLGRRGWETLKYWWNLLQYWIQELKNSAVSLLNTTAIAVAEGTDRIIEIIQRAGRAILHIPTRIRQGLEGALL</sequence>
<keyword evidence="11 32" id="KW-0945">Host-virus interaction</keyword>
<dbReference type="CDD" id="cd09909">
    <property type="entry name" value="HIV-1-like_HR1-HR2"/>
    <property type="match status" value="1"/>
</dbReference>
<dbReference type="HAMAP" id="MF_04083">
    <property type="entry name" value="HIV_ENV"/>
    <property type="match status" value="1"/>
</dbReference>
<evidence type="ECO:0000256" key="33">
    <source>
        <dbReference type="RuleBase" id="RU363095"/>
    </source>
</evidence>
<keyword evidence="16 32" id="KW-0732">Signal</keyword>
<keyword evidence="24 32" id="KW-0175">Coiled coil</keyword>
<keyword evidence="7 32" id="KW-1168">Fusion of virus membrane with host membrane</keyword>
<keyword evidence="26 32" id="KW-0564">Palmitate</keyword>
<feature type="chain" id="PRO_5029993505" description="Transmembrane protein gp41" evidence="32">
    <location>
        <begin position="506"/>
        <end position="850"/>
    </location>
</feature>
<dbReference type="FunFam" id="2.170.40.20:FF:000003">
    <property type="entry name" value="Envelope glycoprotein gp160"/>
    <property type="match status" value="1"/>
</dbReference>
<comment type="miscellaneous">
    <text evidence="32">Inhibitors targeting HIV-1 viral envelope proteins are used as antiretroviral drugs. Attachment of virions to the cell surface via non-specific interactions and CD4 binding can be blocked by inhibitors that include cyanovirin-N, cyclotriazadisulfonamide analogs, PRO 2000, TNX 355 and PRO 542. In addition, BMS 806 can block CD4-induced conformational changes. Env interactions with the coreceptor molecules can be targeted by CCR5 antagonists including SCH-D, maraviroc (UK 427857) and aplaviroc (GW 873140), and the CXCR4 antagonist AMD 070. Fusion of viral and cellular membranes can be inhibited by peptides such as enfuvirtide and tifuvirtide (T 1249). Resistance to inhibitors associated with mutations in Env are observed. Most of the time, single mutations confer only a modest reduction in drug susceptibility. Combination of several mutations is usually required to develop a high-level drug resistance.</text>
</comment>
<feature type="chain" id="PRO_5029993506" description="Envelope glycoprotein gp160" evidence="32">
    <location>
        <begin position="32"/>
        <end position="850"/>
    </location>
</feature>
<feature type="lipid moiety-binding region" description="S-palmitoyl cysteine; by host" evidence="32">
    <location>
        <position position="758"/>
    </location>
</feature>
<dbReference type="GO" id="GO:0039654">
    <property type="term" value="P:fusion of virus membrane with host endosome membrane"/>
    <property type="evidence" value="ECO:0007669"/>
    <property type="project" value="UniProtKB-UniRule"/>
</dbReference>
<accession>A0A7L9QR52</accession>
<keyword evidence="25 32" id="KW-0472">Membrane</keyword>
<dbReference type="Gene3D" id="1.20.5.490">
    <property type="entry name" value="Single helix bin"/>
    <property type="match status" value="1"/>
</dbReference>
<evidence type="ECO:0000256" key="34">
    <source>
        <dbReference type="SAM" id="MobiDB-lite"/>
    </source>
</evidence>
<keyword evidence="22 32" id="KW-1133">Transmembrane helix</keyword>
<dbReference type="GO" id="GO:0075512">
    <property type="term" value="P:clathrin-dependent endocytosis of virus by host cell"/>
    <property type="evidence" value="ECO:0007669"/>
    <property type="project" value="UniProtKB-UniRule"/>
</dbReference>
<evidence type="ECO:0000256" key="1">
    <source>
        <dbReference type="ARBA" id="ARBA00004402"/>
    </source>
</evidence>
<evidence type="ECO:0000256" key="9">
    <source>
        <dbReference type="ARBA" id="ARBA00022511"/>
    </source>
</evidence>
<evidence type="ECO:0000256" key="26">
    <source>
        <dbReference type="ARBA" id="ARBA00023139"/>
    </source>
</evidence>